<reference evidence="2" key="1">
    <citation type="journal article" date="2014" name="Environ. Microbiol.">
        <title>Comparative genomics of the marine bacterial genus Glaciecola reveals the high degree of genomic diversity and genomic characteristic for cold adaptation.</title>
        <authorList>
            <person name="Qin Q.L."/>
            <person name="Xie B.B."/>
            <person name="Yu Y."/>
            <person name="Shu Y.L."/>
            <person name="Rong J.C."/>
            <person name="Zhang Y.J."/>
            <person name="Zhao D.L."/>
            <person name="Chen X.L."/>
            <person name="Zhang X.Y."/>
            <person name="Chen B."/>
            <person name="Zhou B.C."/>
            <person name="Zhang Y.Z."/>
        </authorList>
    </citation>
    <scope>NUCLEOTIDE SEQUENCE [LARGE SCALE GENOMIC DNA]</scope>
    <source>
        <strain evidence="2">LMG 21857</strain>
    </source>
</reference>
<dbReference type="RefSeq" id="WP_007106205.1">
    <property type="nucleotide sequence ID" value="NZ_BAER01000110.1"/>
</dbReference>
<accession>K7AGN4</accession>
<dbReference type="InterPro" id="IPR013397">
    <property type="entry name" value="CRISPR-assoc_prot_Csy1"/>
</dbReference>
<sequence length="199" mass="22702">MDELISIFLSKKLLTAKATNEEEKIEFIKLKSKVLKTKVTAANRPTFENFYCTLRDRGQIEDFSKDIDFISNKNNFVNIWICRTVELSEGVVPGTHIAKLSHSSSAGSSILDRSNIKDNRYLTTSSLAKEIVDGTYPDARLSKQVKFLLLEHKGIKLFDEILKGNYSVFSGLENNSDELKSWGKNTPRTYLNHLKQIFF</sequence>
<organism evidence="1 2">
    <name type="scientific">Paraglaciecola polaris LMG 21857</name>
    <dbReference type="NCBI Taxonomy" id="1129793"/>
    <lineage>
        <taxon>Bacteria</taxon>
        <taxon>Pseudomonadati</taxon>
        <taxon>Pseudomonadota</taxon>
        <taxon>Gammaproteobacteria</taxon>
        <taxon>Alteromonadales</taxon>
        <taxon>Alteromonadaceae</taxon>
        <taxon>Paraglaciecola</taxon>
    </lineage>
</organism>
<dbReference type="STRING" id="1129793.GPLA_3552"/>
<protein>
    <submittedName>
        <fullName evidence="1">Uncharacterized protein</fullName>
    </submittedName>
</protein>
<name>K7AGN4_9ALTE</name>
<keyword evidence="2" id="KW-1185">Reference proteome</keyword>
<gene>
    <name evidence="1" type="ORF">GPLA_3552</name>
</gene>
<proteinExistence type="predicted"/>
<evidence type="ECO:0000313" key="1">
    <source>
        <dbReference type="EMBL" id="GAC34440.1"/>
    </source>
</evidence>
<dbReference type="EMBL" id="BAER01000110">
    <property type="protein sequence ID" value="GAC34440.1"/>
    <property type="molecule type" value="Genomic_DNA"/>
</dbReference>
<dbReference type="Proteomes" id="UP000006322">
    <property type="component" value="Unassembled WGS sequence"/>
</dbReference>
<dbReference type="Pfam" id="PF09611">
    <property type="entry name" value="Cas_Csy1"/>
    <property type="match status" value="1"/>
</dbReference>
<evidence type="ECO:0000313" key="2">
    <source>
        <dbReference type="Proteomes" id="UP000006322"/>
    </source>
</evidence>
<comment type="caution">
    <text evidence="1">The sequence shown here is derived from an EMBL/GenBank/DDBJ whole genome shotgun (WGS) entry which is preliminary data.</text>
</comment>
<dbReference type="AlphaFoldDB" id="K7AGN4"/>